<dbReference type="GO" id="GO:0006260">
    <property type="term" value="P:DNA replication"/>
    <property type="evidence" value="ECO:0007669"/>
    <property type="project" value="TreeGrafter"/>
</dbReference>
<dbReference type="InterPro" id="IPR003593">
    <property type="entry name" value="AAA+_ATPase"/>
</dbReference>
<sequence>MKNIGDIKALEEIKQRVSMHTSTTTNPLTVDLNMIQKTYECEMCKDEEWILILEFDEHGNKIKDFARQCECKERKRIKRLMSSSKITNEFQQKTFKNFEQKGRPKIVMQAFKNAYDYVIAFDEFRRTRRNSIALLGHPGCGKTHLLMAVANSLLQKAVEVVYFPWVEGFNEIKNNLDKLEERLDKLRRCEVLYIDDMFKGRREPTEFQLEQLFGIINYRYLENKPILISSEKNIGQMCEIDEGIGSRINEMCRDYRVTLTGGIELNYRL</sequence>
<reference evidence="2 3" key="1">
    <citation type="submission" date="2016-10" db="EMBL/GenBank/DDBJ databases">
        <title>Paenibacillus species isolates.</title>
        <authorList>
            <person name="Beno S.M."/>
        </authorList>
    </citation>
    <scope>NUCLEOTIDE SEQUENCE [LARGE SCALE GENOMIC DNA]</scope>
    <source>
        <strain evidence="2 3">FSL H7-0604</strain>
    </source>
</reference>
<dbReference type="SMART" id="SM00382">
    <property type="entry name" value="AAA"/>
    <property type="match status" value="1"/>
</dbReference>
<evidence type="ECO:0000259" key="1">
    <source>
        <dbReference type="SMART" id="SM00382"/>
    </source>
</evidence>
<dbReference type="InterPro" id="IPR013317">
    <property type="entry name" value="DnaA_dom"/>
</dbReference>
<dbReference type="Pfam" id="PF00308">
    <property type="entry name" value="Bac_DnaA"/>
    <property type="match status" value="1"/>
</dbReference>
<dbReference type="Gene3D" id="3.40.50.300">
    <property type="entry name" value="P-loop containing nucleotide triphosphate hydrolases"/>
    <property type="match status" value="1"/>
</dbReference>
<dbReference type="AlphaFoldDB" id="A0A1R0X1H3"/>
<dbReference type="NCBIfam" id="NF005378">
    <property type="entry name" value="PRK06921.1"/>
    <property type="match status" value="1"/>
</dbReference>
<protein>
    <recommendedName>
        <fullName evidence="1">AAA+ ATPase domain-containing protein</fullName>
    </recommendedName>
</protein>
<dbReference type="RefSeq" id="WP_036680602.1">
    <property type="nucleotide sequence ID" value="NZ_MKQP01000041.1"/>
</dbReference>
<proteinExistence type="predicted"/>
<accession>A0A1R0X1H3</accession>
<dbReference type="EMBL" id="MKQP01000041">
    <property type="protein sequence ID" value="OMD26542.1"/>
    <property type="molecule type" value="Genomic_DNA"/>
</dbReference>
<dbReference type="GO" id="GO:0005524">
    <property type="term" value="F:ATP binding"/>
    <property type="evidence" value="ECO:0007669"/>
    <property type="project" value="InterPro"/>
</dbReference>
<organism evidence="2 3">
    <name type="scientific">Paenibacillus odorifer</name>
    <dbReference type="NCBI Taxonomy" id="189426"/>
    <lineage>
        <taxon>Bacteria</taxon>
        <taxon>Bacillati</taxon>
        <taxon>Bacillota</taxon>
        <taxon>Bacilli</taxon>
        <taxon>Bacillales</taxon>
        <taxon>Paenibacillaceae</taxon>
        <taxon>Paenibacillus</taxon>
    </lineage>
</organism>
<dbReference type="PANTHER" id="PTHR30050">
    <property type="entry name" value="CHROMOSOMAL REPLICATION INITIATOR PROTEIN DNAA"/>
    <property type="match status" value="1"/>
</dbReference>
<dbReference type="CDD" id="cd00009">
    <property type="entry name" value="AAA"/>
    <property type="match status" value="1"/>
</dbReference>
<gene>
    <name evidence="2" type="ORF">BJP51_26790</name>
</gene>
<dbReference type="InterPro" id="IPR027417">
    <property type="entry name" value="P-loop_NTPase"/>
</dbReference>
<dbReference type="PANTHER" id="PTHR30050:SF10">
    <property type="entry name" value="PHAGE-LIKE ELEMENT PBSX PROTEIN XKDC"/>
    <property type="match status" value="1"/>
</dbReference>
<dbReference type="Proteomes" id="UP000187465">
    <property type="component" value="Unassembled WGS sequence"/>
</dbReference>
<dbReference type="SUPFAM" id="SSF52540">
    <property type="entry name" value="P-loop containing nucleoside triphosphate hydrolases"/>
    <property type="match status" value="1"/>
</dbReference>
<comment type="caution">
    <text evidence="2">The sequence shown here is derived from an EMBL/GenBank/DDBJ whole genome shotgun (WGS) entry which is preliminary data.</text>
</comment>
<evidence type="ECO:0000313" key="3">
    <source>
        <dbReference type="Proteomes" id="UP000187465"/>
    </source>
</evidence>
<feature type="domain" description="AAA+ ATPase" evidence="1">
    <location>
        <begin position="128"/>
        <end position="256"/>
    </location>
</feature>
<evidence type="ECO:0000313" key="2">
    <source>
        <dbReference type="EMBL" id="OMD26542.1"/>
    </source>
</evidence>
<name>A0A1R0X1H3_9BACL</name>